<dbReference type="Pfam" id="PF12706">
    <property type="entry name" value="Lactamase_B_2"/>
    <property type="match status" value="1"/>
</dbReference>
<reference evidence="3" key="1">
    <citation type="submission" date="2021-01" db="EMBL/GenBank/DDBJ databases">
        <authorList>
            <person name="Corre E."/>
            <person name="Pelletier E."/>
            <person name="Niang G."/>
            <person name="Scheremetjew M."/>
            <person name="Finn R."/>
            <person name="Kale V."/>
            <person name="Holt S."/>
            <person name="Cochrane G."/>
            <person name="Meng A."/>
            <person name="Brown T."/>
            <person name="Cohen L."/>
        </authorList>
    </citation>
    <scope>NUCLEOTIDE SEQUENCE</scope>
    <source>
        <strain evidence="3">CCMP127</strain>
    </source>
</reference>
<dbReference type="Gene3D" id="3.60.15.10">
    <property type="entry name" value="Ribonuclease Z/Hydroxyacylglutathione hydrolase-like"/>
    <property type="match status" value="1"/>
</dbReference>
<accession>A0A7S3P5V0</accession>
<dbReference type="SUPFAM" id="SSF56281">
    <property type="entry name" value="Metallo-hydrolase/oxidoreductase"/>
    <property type="match status" value="1"/>
</dbReference>
<evidence type="ECO:0000313" key="3">
    <source>
        <dbReference type="EMBL" id="CAE0415012.1"/>
    </source>
</evidence>
<feature type="binding site" evidence="1">
    <location>
        <position position="250"/>
    </location>
    <ligand>
        <name>an N-acyl-1,2-diacyl-sn-glycero-3-phosphoethanolamine</name>
        <dbReference type="ChEBI" id="CHEBI:62537"/>
    </ligand>
</feature>
<gene>
    <name evidence="3" type="ORF">ACOF00016_LOCUS12170</name>
</gene>
<dbReference type="GO" id="GO:0008270">
    <property type="term" value="F:zinc ion binding"/>
    <property type="evidence" value="ECO:0007669"/>
    <property type="project" value="InterPro"/>
</dbReference>
<dbReference type="PANTHER" id="PTHR15032">
    <property type="entry name" value="N-ACYL-PHOSPHATIDYLETHANOLAMINE-HYDROLYZING PHOSPHOLIPASE D"/>
    <property type="match status" value="1"/>
</dbReference>
<sequence length="314" mass="35319">MDWTRLRAAATATKEDDAIHITWLGHASLLVQMNGYTILTDPIMSSRRCSPTQWWGPLRYRPAPCTVAELKKELIDGHAGLKDLVVLISHNHYDHLDYQTVRDIAHYFPSVAFVVPFGLKSWFEYWISPKCVVQELDWHETLHYTSKNNTNVNTSNNQKHLKITAVPMNHWSNRTGDRDKTLWCGFSVAAAGGGSSTNGTTTPPSKFLFAGDTAWFDEISHVVGQAHGPWKVAALPIGAYSPRAFMKHAHVNVAEAIQIKDALQCQYAVPIHWGTFPLTTEPVLEPREKLVELMQGRDDADSFTPWLIGETKVF</sequence>
<dbReference type="AlphaFoldDB" id="A0A7S3P5V0"/>
<evidence type="ECO:0000259" key="2">
    <source>
        <dbReference type="Pfam" id="PF12706"/>
    </source>
</evidence>
<dbReference type="PIRSF" id="PIRSF038896">
    <property type="entry name" value="NAPE-PLD"/>
    <property type="match status" value="1"/>
</dbReference>
<name>A0A7S3P5V0_9STRA</name>
<dbReference type="GO" id="GO:0005737">
    <property type="term" value="C:cytoplasm"/>
    <property type="evidence" value="ECO:0007669"/>
    <property type="project" value="TreeGrafter"/>
</dbReference>
<organism evidence="3">
    <name type="scientific">Amphora coffeiformis</name>
    <dbReference type="NCBI Taxonomy" id="265554"/>
    <lineage>
        <taxon>Eukaryota</taxon>
        <taxon>Sar</taxon>
        <taxon>Stramenopiles</taxon>
        <taxon>Ochrophyta</taxon>
        <taxon>Bacillariophyta</taxon>
        <taxon>Bacillariophyceae</taxon>
        <taxon>Bacillariophycidae</taxon>
        <taxon>Thalassiophysales</taxon>
        <taxon>Catenulaceae</taxon>
        <taxon>Amphora</taxon>
    </lineage>
</organism>
<dbReference type="InterPro" id="IPR001279">
    <property type="entry name" value="Metallo-B-lactamas"/>
</dbReference>
<dbReference type="EMBL" id="HBIM01015401">
    <property type="protein sequence ID" value="CAE0415012.1"/>
    <property type="molecule type" value="Transcribed_RNA"/>
</dbReference>
<dbReference type="InterPro" id="IPR024884">
    <property type="entry name" value="NAPE-PLD"/>
</dbReference>
<dbReference type="GO" id="GO:0070290">
    <property type="term" value="F:N-acylphosphatidylethanolamine-specific phospholipase D activity"/>
    <property type="evidence" value="ECO:0007669"/>
    <property type="project" value="InterPro"/>
</dbReference>
<proteinExistence type="predicted"/>
<dbReference type="InterPro" id="IPR036866">
    <property type="entry name" value="RibonucZ/Hydroxyglut_hydro"/>
</dbReference>
<protein>
    <recommendedName>
        <fullName evidence="2">Metallo-beta-lactamase domain-containing protein</fullName>
    </recommendedName>
</protein>
<dbReference type="PANTHER" id="PTHR15032:SF4">
    <property type="entry name" value="N-ACYL-PHOSPHATIDYLETHANOLAMINE-HYDROLYZING PHOSPHOLIPASE D"/>
    <property type="match status" value="1"/>
</dbReference>
<evidence type="ECO:0000256" key="1">
    <source>
        <dbReference type="PIRSR" id="PIRSR038896-50"/>
    </source>
</evidence>
<feature type="binding site" evidence="1">
    <location>
        <position position="93"/>
    </location>
    <ligand>
        <name>an N-acyl-1,2-diacyl-sn-glycero-3-phosphoethanolamine</name>
        <dbReference type="ChEBI" id="CHEBI:62537"/>
    </ligand>
</feature>
<feature type="domain" description="Metallo-beta-lactamase" evidence="2">
    <location>
        <begin position="85"/>
        <end position="273"/>
    </location>
</feature>